<protein>
    <submittedName>
        <fullName evidence="2">Uncharacterized protein</fullName>
    </submittedName>
</protein>
<accession>A0A8X6QYV7</accession>
<keyword evidence="3" id="KW-1185">Reference proteome</keyword>
<feature type="region of interest" description="Disordered" evidence="1">
    <location>
        <begin position="65"/>
        <end position="87"/>
    </location>
</feature>
<evidence type="ECO:0000313" key="2">
    <source>
        <dbReference type="EMBL" id="GFU58665.1"/>
    </source>
</evidence>
<reference evidence="2" key="1">
    <citation type="submission" date="2020-08" db="EMBL/GenBank/DDBJ databases">
        <title>Multicomponent nature underlies the extraordinary mechanical properties of spider dragline silk.</title>
        <authorList>
            <person name="Kono N."/>
            <person name="Nakamura H."/>
            <person name="Mori M."/>
            <person name="Yoshida Y."/>
            <person name="Ohtoshi R."/>
            <person name="Malay A.D."/>
            <person name="Moran D.A.P."/>
            <person name="Tomita M."/>
            <person name="Numata K."/>
            <person name="Arakawa K."/>
        </authorList>
    </citation>
    <scope>NUCLEOTIDE SEQUENCE</scope>
</reference>
<gene>
    <name evidence="2" type="ORF">NPIL_404611</name>
</gene>
<evidence type="ECO:0000256" key="1">
    <source>
        <dbReference type="SAM" id="MobiDB-lite"/>
    </source>
</evidence>
<dbReference type="AlphaFoldDB" id="A0A8X6QYV7"/>
<dbReference type="EMBL" id="BMAW01040185">
    <property type="protein sequence ID" value="GFU58665.1"/>
    <property type="molecule type" value="Genomic_DNA"/>
</dbReference>
<comment type="caution">
    <text evidence="2">The sequence shown here is derived from an EMBL/GenBank/DDBJ whole genome shotgun (WGS) entry which is preliminary data.</text>
</comment>
<evidence type="ECO:0000313" key="3">
    <source>
        <dbReference type="Proteomes" id="UP000887013"/>
    </source>
</evidence>
<organism evidence="2 3">
    <name type="scientific">Nephila pilipes</name>
    <name type="common">Giant wood spider</name>
    <name type="synonym">Nephila maculata</name>
    <dbReference type="NCBI Taxonomy" id="299642"/>
    <lineage>
        <taxon>Eukaryota</taxon>
        <taxon>Metazoa</taxon>
        <taxon>Ecdysozoa</taxon>
        <taxon>Arthropoda</taxon>
        <taxon>Chelicerata</taxon>
        <taxon>Arachnida</taxon>
        <taxon>Araneae</taxon>
        <taxon>Araneomorphae</taxon>
        <taxon>Entelegynae</taxon>
        <taxon>Araneoidea</taxon>
        <taxon>Nephilidae</taxon>
        <taxon>Nephila</taxon>
    </lineage>
</organism>
<sequence length="87" mass="9632">MRLAEFNLYLREFYSISILFSATYAVHRSQLPANCTWLDAHSQSSRGLRSLLGIDVRIENVMPPSRPILNGTSSAAHSSPRVASKGL</sequence>
<dbReference type="Proteomes" id="UP000887013">
    <property type="component" value="Unassembled WGS sequence"/>
</dbReference>
<name>A0A8X6QYV7_NEPPI</name>
<proteinExistence type="predicted"/>